<gene>
    <name evidence="1" type="ORF">KKR91_04305</name>
</gene>
<dbReference type="Pfam" id="PF03013">
    <property type="entry name" value="Pyr_excise"/>
    <property type="match status" value="1"/>
</dbReference>
<proteinExistence type="predicted"/>
<organism evidence="1 2">
    <name type="scientific">Arthrobacter jiangjiafuii</name>
    <dbReference type="NCBI Taxonomy" id="2817475"/>
    <lineage>
        <taxon>Bacteria</taxon>
        <taxon>Bacillati</taxon>
        <taxon>Actinomycetota</taxon>
        <taxon>Actinomycetes</taxon>
        <taxon>Micrococcales</taxon>
        <taxon>Micrococcaceae</taxon>
        <taxon>Arthrobacter</taxon>
    </lineage>
</organism>
<sequence>MQTFLPYDSFPRSARVLDQARLGKQRVETLQVLRALVIPDYGWQSHPAMKMWMGYVPALTAYGLAMTNEWIARGHADTVYEQLLEFAPEAAEADVVLPPWFGDAAFHESHRSNLITKSPEVYAPLFPETPGGLPYVWPEPEHPALPSEPGGDALWVARPVPGAAGEPVIELPMLSVKGTPVAGKKGRTLVRFLEDMDDGDDVVLLGADRSVLLAGTVGPVRLTNDTARRPVTVSGEIRRRDFAYPALLQDPRTLFRVPRPGRLQSGQQP</sequence>
<dbReference type="KEGG" id="ajg:KKR91_04305"/>
<protein>
    <submittedName>
        <fullName evidence="1">MSMEG_6728 family protein</fullName>
    </submittedName>
</protein>
<keyword evidence="2" id="KW-1185">Reference proteome</keyword>
<dbReference type="InterPro" id="IPR004260">
    <property type="entry name" value="Pyr-dimer_DNA_glycosylase"/>
</dbReference>
<dbReference type="Proteomes" id="UP000676885">
    <property type="component" value="Chromosome"/>
</dbReference>
<evidence type="ECO:0000313" key="2">
    <source>
        <dbReference type="Proteomes" id="UP000676885"/>
    </source>
</evidence>
<accession>A0A975M6R6</accession>
<dbReference type="AlphaFoldDB" id="A0A975M6R6"/>
<dbReference type="EMBL" id="CP076022">
    <property type="protein sequence ID" value="QWC10845.1"/>
    <property type="molecule type" value="Genomic_DNA"/>
</dbReference>
<evidence type="ECO:0000313" key="1">
    <source>
        <dbReference type="EMBL" id="QWC10845.1"/>
    </source>
</evidence>
<dbReference type="RefSeq" id="WP_210230155.1">
    <property type="nucleotide sequence ID" value="NZ_CP076022.1"/>
</dbReference>
<dbReference type="NCBIfam" id="NF038085">
    <property type="entry name" value="MSMEG_6728_fam"/>
    <property type="match status" value="1"/>
</dbReference>
<name>A0A975M6R6_9MICC</name>
<reference evidence="1 2" key="1">
    <citation type="submission" date="2021-05" db="EMBL/GenBank/DDBJ databases">
        <title>Novel species in genus Arthrobacter.</title>
        <authorList>
            <person name="Zhang G."/>
        </authorList>
    </citation>
    <scope>NUCLEOTIDE SEQUENCE [LARGE SCALE GENOMIC DNA]</scope>
    <source>
        <strain evidence="2">zg-ZUI227</strain>
    </source>
</reference>